<evidence type="ECO:0000313" key="6">
    <source>
        <dbReference type="Proteomes" id="UP001500212"/>
    </source>
</evidence>
<organism evidence="5 6">
    <name type="scientific">Actinoallomurus liliacearum</name>
    <dbReference type="NCBI Taxonomy" id="1080073"/>
    <lineage>
        <taxon>Bacteria</taxon>
        <taxon>Bacillati</taxon>
        <taxon>Actinomycetota</taxon>
        <taxon>Actinomycetes</taxon>
        <taxon>Streptosporangiales</taxon>
        <taxon>Thermomonosporaceae</taxon>
        <taxon>Actinoallomurus</taxon>
    </lineage>
</organism>
<reference evidence="6" key="1">
    <citation type="journal article" date="2019" name="Int. J. Syst. Evol. Microbiol.">
        <title>The Global Catalogue of Microorganisms (GCM) 10K type strain sequencing project: providing services to taxonomists for standard genome sequencing and annotation.</title>
        <authorList>
            <consortium name="The Broad Institute Genomics Platform"/>
            <consortium name="The Broad Institute Genome Sequencing Center for Infectious Disease"/>
            <person name="Wu L."/>
            <person name="Ma J."/>
        </authorList>
    </citation>
    <scope>NUCLEOTIDE SEQUENCE [LARGE SCALE GENOMIC DNA]</scope>
    <source>
        <strain evidence="6">JCM 17938</strain>
    </source>
</reference>
<protein>
    <recommendedName>
        <fullName evidence="4">Cell envelope-related transcriptional attenuator domain-containing protein</fullName>
    </recommendedName>
</protein>
<feature type="transmembrane region" description="Helical" evidence="3">
    <location>
        <begin position="44"/>
        <end position="65"/>
    </location>
</feature>
<keyword evidence="3" id="KW-0472">Membrane</keyword>
<comment type="similarity">
    <text evidence="1">Belongs to the LytR/CpsA/Psr (LCP) family.</text>
</comment>
<dbReference type="Proteomes" id="UP001500212">
    <property type="component" value="Unassembled WGS sequence"/>
</dbReference>
<feature type="region of interest" description="Disordered" evidence="2">
    <location>
        <begin position="448"/>
        <end position="491"/>
    </location>
</feature>
<gene>
    <name evidence="5" type="ORF">GCM10023195_34550</name>
</gene>
<feature type="transmembrane region" description="Helical" evidence="3">
    <location>
        <begin position="20"/>
        <end position="38"/>
    </location>
</feature>
<feature type="transmembrane region" description="Helical" evidence="3">
    <location>
        <begin position="77"/>
        <end position="98"/>
    </location>
</feature>
<dbReference type="EMBL" id="BAABHJ010000008">
    <property type="protein sequence ID" value="GAA4608738.1"/>
    <property type="molecule type" value="Genomic_DNA"/>
</dbReference>
<evidence type="ECO:0000256" key="2">
    <source>
        <dbReference type="SAM" id="MobiDB-lite"/>
    </source>
</evidence>
<comment type="caution">
    <text evidence="5">The sequence shown here is derived from an EMBL/GenBank/DDBJ whole genome shotgun (WGS) entry which is preliminary data.</text>
</comment>
<feature type="compositionally biased region" description="Basic residues" evidence="2">
    <location>
        <begin position="465"/>
        <end position="474"/>
    </location>
</feature>
<accession>A0ABP8TI89</accession>
<name>A0ABP8TI89_9ACTN</name>
<proteinExistence type="inferred from homology"/>
<dbReference type="InterPro" id="IPR004474">
    <property type="entry name" value="LytR_CpsA_psr"/>
</dbReference>
<dbReference type="Pfam" id="PF03816">
    <property type="entry name" value="LytR_cpsA_psr"/>
    <property type="match status" value="1"/>
</dbReference>
<evidence type="ECO:0000313" key="5">
    <source>
        <dbReference type="EMBL" id="GAA4608738.1"/>
    </source>
</evidence>
<feature type="compositionally biased region" description="Polar residues" evidence="2">
    <location>
        <begin position="480"/>
        <end position="491"/>
    </location>
</feature>
<evidence type="ECO:0000256" key="1">
    <source>
        <dbReference type="ARBA" id="ARBA00006068"/>
    </source>
</evidence>
<evidence type="ECO:0000259" key="4">
    <source>
        <dbReference type="Pfam" id="PF03816"/>
    </source>
</evidence>
<dbReference type="Gene3D" id="3.40.630.190">
    <property type="entry name" value="LCP protein"/>
    <property type="match status" value="1"/>
</dbReference>
<dbReference type="PANTHER" id="PTHR33392">
    <property type="entry name" value="POLYISOPRENYL-TEICHOIC ACID--PEPTIDOGLYCAN TEICHOIC ACID TRANSFERASE TAGU"/>
    <property type="match status" value="1"/>
</dbReference>
<dbReference type="PANTHER" id="PTHR33392:SF6">
    <property type="entry name" value="POLYISOPRENYL-TEICHOIC ACID--PEPTIDOGLYCAN TEICHOIC ACID TRANSFERASE TAGU"/>
    <property type="match status" value="1"/>
</dbReference>
<feature type="transmembrane region" description="Helical" evidence="3">
    <location>
        <begin position="118"/>
        <end position="142"/>
    </location>
</feature>
<keyword evidence="3" id="KW-1133">Transmembrane helix</keyword>
<feature type="domain" description="Cell envelope-related transcriptional attenuator" evidence="4">
    <location>
        <begin position="189"/>
        <end position="373"/>
    </location>
</feature>
<keyword evidence="6" id="KW-1185">Reference proteome</keyword>
<evidence type="ECO:0000256" key="3">
    <source>
        <dbReference type="SAM" id="Phobius"/>
    </source>
</evidence>
<keyword evidence="3" id="KW-0812">Transmembrane</keyword>
<dbReference type="NCBIfam" id="TIGR00350">
    <property type="entry name" value="lytR_cpsA_psr"/>
    <property type="match status" value="1"/>
</dbReference>
<dbReference type="InterPro" id="IPR050922">
    <property type="entry name" value="LytR/CpsA/Psr_CW_biosynth"/>
</dbReference>
<dbReference type="RefSeq" id="WP_345354663.1">
    <property type="nucleotide sequence ID" value="NZ_BAABHJ010000008.1"/>
</dbReference>
<sequence length="491" mass="52690">MARGQARGHRPVPVAGLWRALGLTLASAVVWGVAHVAAGRRAAGFALMGLLVLLVGGAATLGLAFQEKLKQIAVQGTWLNVITAALLVLALVWVSVVIRSYQVVRPVGLPTAMRAASMTLVAVLSLIICTPFVYAANTTYVLRDTLSKIFPGDDTSGPKINASDPWKNIPRLNVLLLGGDGGKDRSGIRTDSMTVASIDTHTGNTVLISLPRNLRFFQVPARLRSIWPNGYRNVNAQLGYDGMLNSVYLSGEKNPSLVPGFKAGQRGPHLLEEVIGNLIGLKINYYVLVNLGGFKDIVNAMGGVTVHVEKALPIGGEIVNGRYTKQPTGWLKAGTQHLDGEKALWYGRSRDADDDFHRMDRQKCLMKDIADQADPQKVVTHFEKLAKAATKTIFTNLPAALLPPLVKLSGTVKSGSDITSLAFSPYKIQGFGTDDPNVPLMRRLTTKAITASTHPKPTPSPTATVKKRRTKRKTSPTAASNGSVSLKNVCG</sequence>